<dbReference type="HOGENOM" id="CLU_185777_0_0_2"/>
<dbReference type="PANTHER" id="PTHR37559:SF1">
    <property type="entry name" value="PAREP6 PART 2, AUTHENTIC FRAMESHIFT"/>
    <property type="match status" value="1"/>
</dbReference>
<evidence type="ECO:0000313" key="1">
    <source>
        <dbReference type="EMBL" id="AKG39433.1"/>
    </source>
</evidence>
<organism evidence="1 2">
    <name type="scientific">Infirmifilum uzonense</name>
    <dbReference type="NCBI Taxonomy" id="1550241"/>
    <lineage>
        <taxon>Archaea</taxon>
        <taxon>Thermoproteota</taxon>
        <taxon>Thermoprotei</taxon>
        <taxon>Thermofilales</taxon>
        <taxon>Thermofilaceae</taxon>
        <taxon>Infirmifilum</taxon>
    </lineage>
</organism>
<dbReference type="PANTHER" id="PTHR37559">
    <property type="entry name" value="PAREP6 PART 2, AUTHENTIC FRAMESHIFT"/>
    <property type="match status" value="1"/>
</dbReference>
<dbReference type="AlphaFoldDB" id="A0A0F7FJ21"/>
<dbReference type="KEGG" id="thf:MA03_07615"/>
<protein>
    <submittedName>
        <fullName evidence="1">Uncharacterized protein</fullName>
    </submittedName>
</protein>
<dbReference type="STRING" id="1550241.MA03_07615"/>
<dbReference type="PATRIC" id="fig|1550241.5.peg.1578"/>
<name>A0A0F7FJ21_9CREN</name>
<dbReference type="EMBL" id="CP009961">
    <property type="protein sequence ID" value="AKG39433.1"/>
    <property type="molecule type" value="Genomic_DNA"/>
</dbReference>
<gene>
    <name evidence="1" type="ORF">MA03_07615</name>
</gene>
<evidence type="ECO:0000313" key="2">
    <source>
        <dbReference type="Proteomes" id="UP000067434"/>
    </source>
</evidence>
<reference evidence="1 2" key="1">
    <citation type="journal article" date="2015" name="Stand. Genomic Sci.">
        <title>Complete genome sequence of and proposal of Thermofilum uzonense sp. nov. a novel hyperthermophilic crenarchaeon and emended description of the genus Thermofilum.</title>
        <authorList>
            <person name="Toshchakov S.V."/>
            <person name="Korzhenkov A.A."/>
            <person name="Samarov N.I."/>
            <person name="Mazunin I.O."/>
            <person name="Mozhey O.I."/>
            <person name="Shmyr I.S."/>
            <person name="Derbikova K.S."/>
            <person name="Taranov E.A."/>
            <person name="Dominova I.N."/>
            <person name="Bonch-Osmolovskaya E.A."/>
            <person name="Patrushev M.V."/>
            <person name="Podosokorskaya O.A."/>
            <person name="Kublanov I.V."/>
        </authorList>
    </citation>
    <scope>NUCLEOTIDE SEQUENCE [LARGE SCALE GENOMIC DNA]</scope>
    <source>
        <strain evidence="1 2">1807-2</strain>
    </source>
</reference>
<keyword evidence="2" id="KW-1185">Reference proteome</keyword>
<proteinExistence type="predicted"/>
<accession>A0A0F7FJ21</accession>
<sequence>MSYVASEEEAREIRRKNADWNFIEAQKPRIREAPKYCVEKGDLYIASRLAGLKVEEFNELRIRAGIPNAA</sequence>
<dbReference type="Proteomes" id="UP000067434">
    <property type="component" value="Chromosome"/>
</dbReference>